<dbReference type="PANTHER" id="PTHR31286:SF99">
    <property type="entry name" value="DUF4283 DOMAIN-CONTAINING PROTEIN"/>
    <property type="match status" value="1"/>
</dbReference>
<evidence type="ECO:0000313" key="3">
    <source>
        <dbReference type="Proteomes" id="UP000828251"/>
    </source>
</evidence>
<dbReference type="Pfam" id="PF14111">
    <property type="entry name" value="DUF4283"/>
    <property type="match status" value="1"/>
</dbReference>
<dbReference type="PANTHER" id="PTHR31286">
    <property type="entry name" value="GLYCINE-RICH CELL WALL STRUCTURAL PROTEIN 1.8-LIKE"/>
    <property type="match status" value="1"/>
</dbReference>
<gene>
    <name evidence="2" type="ORF">J1N35_015505</name>
</gene>
<dbReference type="InterPro" id="IPR040256">
    <property type="entry name" value="At4g02000-like"/>
</dbReference>
<dbReference type="EMBL" id="JAIQCV010000005">
    <property type="protein sequence ID" value="KAH1098584.1"/>
    <property type="molecule type" value="Genomic_DNA"/>
</dbReference>
<keyword evidence="3" id="KW-1185">Reference proteome</keyword>
<sequence length="225" mass="25447">MVETLSGVDFEVGKSFAGSNRGVGIAMKKVRRRTNVPPDLNDLTVDENGQAVWDTNALKVSYKTKLLGTPSDQNAYANMKEMFELQDGDVATKVIDGVISLIFSNQVHQLIEQKMALTVVVKVLGKKVGFNALLNKVSVFWSLRNIFKLIYLENDFYLVRFQDKDDFDNMLMGGPWVIFGHYLTVRSWSSDFSTANDNLDKQVVRIRLLELSEGYYSEFLLRAIG</sequence>
<dbReference type="Proteomes" id="UP000828251">
    <property type="component" value="Unassembled WGS sequence"/>
</dbReference>
<evidence type="ECO:0000259" key="1">
    <source>
        <dbReference type="Pfam" id="PF14111"/>
    </source>
</evidence>
<feature type="domain" description="DUF4283" evidence="1">
    <location>
        <begin position="113"/>
        <end position="195"/>
    </location>
</feature>
<protein>
    <recommendedName>
        <fullName evidence="1">DUF4283 domain-containing protein</fullName>
    </recommendedName>
</protein>
<name>A0A9D4AAE6_9ROSI</name>
<accession>A0A9D4AAE6</accession>
<reference evidence="2 3" key="1">
    <citation type="journal article" date="2021" name="Plant Biotechnol. J.">
        <title>Multi-omics assisted identification of the key and species-specific regulatory components of drought-tolerant mechanisms in Gossypium stocksii.</title>
        <authorList>
            <person name="Yu D."/>
            <person name="Ke L."/>
            <person name="Zhang D."/>
            <person name="Wu Y."/>
            <person name="Sun Y."/>
            <person name="Mei J."/>
            <person name="Sun J."/>
            <person name="Sun Y."/>
        </authorList>
    </citation>
    <scope>NUCLEOTIDE SEQUENCE [LARGE SCALE GENOMIC DNA]</scope>
    <source>
        <strain evidence="3">cv. E1</strain>
        <tissue evidence="2">Leaf</tissue>
    </source>
</reference>
<proteinExistence type="predicted"/>
<dbReference type="AlphaFoldDB" id="A0A9D4AAE6"/>
<comment type="caution">
    <text evidence="2">The sequence shown here is derived from an EMBL/GenBank/DDBJ whole genome shotgun (WGS) entry which is preliminary data.</text>
</comment>
<dbReference type="InterPro" id="IPR025558">
    <property type="entry name" value="DUF4283"/>
</dbReference>
<dbReference type="OrthoDB" id="998778at2759"/>
<evidence type="ECO:0000313" key="2">
    <source>
        <dbReference type="EMBL" id="KAH1098584.1"/>
    </source>
</evidence>
<organism evidence="2 3">
    <name type="scientific">Gossypium stocksii</name>
    <dbReference type="NCBI Taxonomy" id="47602"/>
    <lineage>
        <taxon>Eukaryota</taxon>
        <taxon>Viridiplantae</taxon>
        <taxon>Streptophyta</taxon>
        <taxon>Embryophyta</taxon>
        <taxon>Tracheophyta</taxon>
        <taxon>Spermatophyta</taxon>
        <taxon>Magnoliopsida</taxon>
        <taxon>eudicotyledons</taxon>
        <taxon>Gunneridae</taxon>
        <taxon>Pentapetalae</taxon>
        <taxon>rosids</taxon>
        <taxon>malvids</taxon>
        <taxon>Malvales</taxon>
        <taxon>Malvaceae</taxon>
        <taxon>Malvoideae</taxon>
        <taxon>Gossypium</taxon>
    </lineage>
</organism>